<gene>
    <name evidence="1" type="ORF">BJY17_000810</name>
</gene>
<sequence>MANDLLAYISVQGTITPTIDGRTDDVARPDA</sequence>
<comment type="caution">
    <text evidence="1">The sequence shown here is derived from an EMBL/GenBank/DDBJ whole genome shotgun (WGS) entry which is preliminary data.</text>
</comment>
<dbReference type="AlphaFoldDB" id="A0A852WVS1"/>
<organism evidence="1 2">
    <name type="scientific">Agromyces hippuratus</name>
    <dbReference type="NCBI Taxonomy" id="286438"/>
    <lineage>
        <taxon>Bacteria</taxon>
        <taxon>Bacillati</taxon>
        <taxon>Actinomycetota</taxon>
        <taxon>Actinomycetes</taxon>
        <taxon>Micrococcales</taxon>
        <taxon>Microbacteriaceae</taxon>
        <taxon>Agromyces</taxon>
    </lineage>
</organism>
<protein>
    <submittedName>
        <fullName evidence="1">Uncharacterized protein</fullName>
    </submittedName>
</protein>
<dbReference type="EMBL" id="JACCFI010000001">
    <property type="protein sequence ID" value="NYG20063.1"/>
    <property type="molecule type" value="Genomic_DNA"/>
</dbReference>
<accession>A0A852WVS1</accession>
<evidence type="ECO:0000313" key="1">
    <source>
        <dbReference type="EMBL" id="NYG20063.1"/>
    </source>
</evidence>
<keyword evidence="2" id="KW-1185">Reference proteome</keyword>
<name>A0A852WVS1_9MICO</name>
<proteinExistence type="predicted"/>
<evidence type="ECO:0000313" key="2">
    <source>
        <dbReference type="Proteomes" id="UP000549066"/>
    </source>
</evidence>
<reference evidence="1 2" key="1">
    <citation type="submission" date="2020-07" db="EMBL/GenBank/DDBJ databases">
        <title>Sequencing the genomes of 1000 actinobacteria strains.</title>
        <authorList>
            <person name="Klenk H.-P."/>
        </authorList>
    </citation>
    <scope>NUCLEOTIDE SEQUENCE [LARGE SCALE GENOMIC DNA]</scope>
    <source>
        <strain evidence="1 2">DSM 8598</strain>
    </source>
</reference>
<dbReference type="Proteomes" id="UP000549066">
    <property type="component" value="Unassembled WGS sequence"/>
</dbReference>